<dbReference type="InterPro" id="IPR050492">
    <property type="entry name" value="Bact_metal-bind_prot9"/>
</dbReference>
<keyword evidence="5" id="KW-0862">Zinc</keyword>
<dbReference type="PANTHER" id="PTHR42953:SF3">
    <property type="entry name" value="HIGH-AFFINITY ZINC UPTAKE SYSTEM PROTEIN ZNUA"/>
    <property type="match status" value="1"/>
</dbReference>
<dbReference type="EMBL" id="JAUCDY010000014">
    <property type="protein sequence ID" value="MDM7858683.1"/>
    <property type="molecule type" value="Genomic_DNA"/>
</dbReference>
<evidence type="ECO:0000313" key="9">
    <source>
        <dbReference type="EMBL" id="MDM7858683.1"/>
    </source>
</evidence>
<keyword evidence="5" id="KW-0406">Ion transport</keyword>
<evidence type="ECO:0000256" key="6">
    <source>
        <dbReference type="SAM" id="Coils"/>
    </source>
</evidence>
<dbReference type="Proteomes" id="UP001241056">
    <property type="component" value="Unassembled WGS sequence"/>
</dbReference>
<keyword evidence="4 8" id="KW-0732">Signal</keyword>
<dbReference type="SUPFAM" id="SSF53807">
    <property type="entry name" value="Helical backbone' metal receptor"/>
    <property type="match status" value="1"/>
</dbReference>
<dbReference type="PANTHER" id="PTHR42953">
    <property type="entry name" value="HIGH-AFFINITY ZINC UPTAKE SYSTEM PROTEIN ZNUA-RELATED"/>
    <property type="match status" value="1"/>
</dbReference>
<dbReference type="RefSeq" id="WP_289411479.1">
    <property type="nucleotide sequence ID" value="NZ_JAUCDY010000014.1"/>
</dbReference>
<protein>
    <recommendedName>
        <fullName evidence="2">High-affinity zinc uptake system protein ZnuA</fullName>
    </recommendedName>
</protein>
<feature type="compositionally biased region" description="Basic and acidic residues" evidence="7">
    <location>
        <begin position="120"/>
        <end position="130"/>
    </location>
</feature>
<proteinExistence type="inferred from homology"/>
<sequence>MARLLATFLLIVCSTAAQAQVNILTSIKPLQLIAQAIQGEQGQAQVLLPPGASPHSFSLRPSDRKRLAEAELFYWIGPDMENFLTALAKQHQQASIAIQSLPNLQLLYYTAEHEDEEDDHEHHDEHDHHHQPGGLDTHLWLSIPNALVIAERMATDLSRLDAQHAPVYQNNLAAFQQRLKTLDNELAQQLAEVQDKNFFVFHEAFNYFEQAYGLQHGGVLAINAEVQPGARHLQQMRKRLEQAGPSCIFTEPPAPPRLAFSLSKDLPIQLQEVDVLGVQAQNYEQLLQGLANQLKQCLSSL</sequence>
<dbReference type="Gene3D" id="3.40.50.1980">
    <property type="entry name" value="Nitrogenase molybdenum iron protein domain"/>
    <property type="match status" value="2"/>
</dbReference>
<feature type="signal peptide" evidence="8">
    <location>
        <begin position="1"/>
        <end position="19"/>
    </location>
</feature>
<name>A0ABT7SR58_9GAMM</name>
<reference evidence="9 10" key="1">
    <citation type="submission" date="2023-06" db="EMBL/GenBank/DDBJ databases">
        <title>Thiopseudomonas sp. CY1220 draft genome sequence.</title>
        <authorList>
            <person name="Zhao G."/>
            <person name="An M."/>
        </authorList>
    </citation>
    <scope>NUCLEOTIDE SEQUENCE [LARGE SCALE GENOMIC DNA]</scope>
    <source>
        <strain evidence="9 10">CY1220</strain>
    </source>
</reference>
<evidence type="ECO:0000313" key="10">
    <source>
        <dbReference type="Proteomes" id="UP001241056"/>
    </source>
</evidence>
<feature type="chain" id="PRO_5045094189" description="High-affinity zinc uptake system protein ZnuA" evidence="8">
    <location>
        <begin position="20"/>
        <end position="301"/>
    </location>
</feature>
<keyword evidence="5" id="KW-0864">Zinc transport</keyword>
<feature type="coiled-coil region" evidence="6">
    <location>
        <begin position="165"/>
        <end position="192"/>
    </location>
</feature>
<evidence type="ECO:0000256" key="1">
    <source>
        <dbReference type="ARBA" id="ARBA00011028"/>
    </source>
</evidence>
<keyword evidence="6" id="KW-0175">Coiled coil</keyword>
<dbReference type="InterPro" id="IPR006127">
    <property type="entry name" value="ZnuA-like"/>
</dbReference>
<gene>
    <name evidence="9" type="ORF">QEZ41_10430</name>
</gene>
<evidence type="ECO:0000256" key="8">
    <source>
        <dbReference type="SAM" id="SignalP"/>
    </source>
</evidence>
<comment type="caution">
    <text evidence="9">The sequence shown here is derived from an EMBL/GenBank/DDBJ whole genome shotgun (WGS) entry which is preliminary data.</text>
</comment>
<keyword evidence="3" id="KW-0813">Transport</keyword>
<keyword evidence="10" id="KW-1185">Reference proteome</keyword>
<evidence type="ECO:0000256" key="3">
    <source>
        <dbReference type="ARBA" id="ARBA00022448"/>
    </source>
</evidence>
<evidence type="ECO:0000256" key="4">
    <source>
        <dbReference type="ARBA" id="ARBA00022729"/>
    </source>
</evidence>
<evidence type="ECO:0000256" key="7">
    <source>
        <dbReference type="SAM" id="MobiDB-lite"/>
    </source>
</evidence>
<evidence type="ECO:0000256" key="5">
    <source>
        <dbReference type="ARBA" id="ARBA00022906"/>
    </source>
</evidence>
<comment type="similarity">
    <text evidence="1">Belongs to the bacterial solute-binding protein 9 family.</text>
</comment>
<evidence type="ECO:0000256" key="2">
    <source>
        <dbReference type="ARBA" id="ARBA00015915"/>
    </source>
</evidence>
<organism evidence="9 10">
    <name type="scientific">Thiopseudomonas acetoxidans</name>
    <dbReference type="NCBI Taxonomy" id="3041622"/>
    <lineage>
        <taxon>Bacteria</taxon>
        <taxon>Pseudomonadati</taxon>
        <taxon>Pseudomonadota</taxon>
        <taxon>Gammaproteobacteria</taxon>
        <taxon>Pseudomonadales</taxon>
        <taxon>Pseudomonadaceae</taxon>
        <taxon>Thiopseudomonas</taxon>
    </lineage>
</organism>
<feature type="region of interest" description="Disordered" evidence="7">
    <location>
        <begin position="114"/>
        <end position="134"/>
    </location>
</feature>
<accession>A0ABT7SR58</accession>
<dbReference type="Pfam" id="PF01297">
    <property type="entry name" value="ZnuA"/>
    <property type="match status" value="1"/>
</dbReference>